<dbReference type="Proteomes" id="UP000297700">
    <property type="component" value="Unassembled WGS sequence"/>
</dbReference>
<reference evidence="2 3" key="1">
    <citation type="submission" date="2019-03" db="EMBL/GenBank/DDBJ databases">
        <title>Bradyrhizobium strains diversity.</title>
        <authorList>
            <person name="Urquiaga M.C.O."/>
            <person name="Hungria M."/>
            <person name="Delamuta J.R.M."/>
            <person name="Klepa M.S."/>
        </authorList>
    </citation>
    <scope>NUCLEOTIDE SEQUENCE [LARGE SCALE GENOMIC DNA]</scope>
    <source>
        <strain evidence="2 3">CNPSo 3426</strain>
    </source>
</reference>
<name>A0A4Y9NTE5_9BRAD</name>
<feature type="region of interest" description="Disordered" evidence="1">
    <location>
        <begin position="24"/>
        <end position="62"/>
    </location>
</feature>
<sequence>MTRKARHPGMVRRTRPGISRFRVRVSDAPRNDSSYTPTSTATPITISTMPKSSRGATGCLNE</sequence>
<gene>
    <name evidence="2" type="ORF">E4K64_30930</name>
</gene>
<evidence type="ECO:0000256" key="1">
    <source>
        <dbReference type="SAM" id="MobiDB-lite"/>
    </source>
</evidence>
<feature type="compositionally biased region" description="Low complexity" evidence="1">
    <location>
        <begin position="33"/>
        <end position="48"/>
    </location>
</feature>
<evidence type="ECO:0000313" key="2">
    <source>
        <dbReference type="EMBL" id="TFV69993.1"/>
    </source>
</evidence>
<dbReference type="EMBL" id="SPQS01000023">
    <property type="protein sequence ID" value="TFV69993.1"/>
    <property type="molecule type" value="Genomic_DNA"/>
</dbReference>
<comment type="caution">
    <text evidence="2">The sequence shown here is derived from an EMBL/GenBank/DDBJ whole genome shotgun (WGS) entry which is preliminary data.</text>
</comment>
<organism evidence="2 3">
    <name type="scientific">Bradyrhizobium frederickii</name>
    <dbReference type="NCBI Taxonomy" id="2560054"/>
    <lineage>
        <taxon>Bacteria</taxon>
        <taxon>Pseudomonadati</taxon>
        <taxon>Pseudomonadota</taxon>
        <taxon>Alphaproteobacteria</taxon>
        <taxon>Hyphomicrobiales</taxon>
        <taxon>Nitrobacteraceae</taxon>
        <taxon>Bradyrhizobium</taxon>
    </lineage>
</organism>
<dbReference type="AlphaFoldDB" id="A0A4Y9NTE5"/>
<proteinExistence type="predicted"/>
<evidence type="ECO:0000313" key="3">
    <source>
        <dbReference type="Proteomes" id="UP000297700"/>
    </source>
</evidence>
<protein>
    <submittedName>
        <fullName evidence="2">Uncharacterized protein</fullName>
    </submittedName>
</protein>
<accession>A0A4Y9NTE5</accession>